<feature type="domain" description="Glucuronosyltransferase GumK N-terminal" evidence="1">
    <location>
        <begin position="68"/>
        <end position="157"/>
    </location>
</feature>
<dbReference type="GO" id="GO:0016740">
    <property type="term" value="F:transferase activity"/>
    <property type="evidence" value="ECO:0007669"/>
    <property type="project" value="UniProtKB-KW"/>
</dbReference>
<dbReference type="InterPro" id="IPR054299">
    <property type="entry name" value="GumK_N"/>
</dbReference>
<evidence type="ECO:0000259" key="1">
    <source>
        <dbReference type="Pfam" id="PF22059"/>
    </source>
</evidence>
<reference evidence="2 3" key="1">
    <citation type="submission" date="2019-02" db="EMBL/GenBank/DDBJ databases">
        <authorList>
            <person name="Fomenkov A."/>
            <person name="Dubinina G."/>
            <person name="Grabovich M."/>
            <person name="Vincze T."/>
            <person name="Roberts R.J."/>
        </authorList>
    </citation>
    <scope>NUCLEOTIDE SEQUENCE [LARGE SCALE GENOMIC DNA]</scope>
    <source>
        <strain evidence="2 3">P</strain>
    </source>
</reference>
<dbReference type="Pfam" id="PF13692">
    <property type="entry name" value="Glyco_trans_1_4"/>
    <property type="match status" value="1"/>
</dbReference>
<dbReference type="AlphaFoldDB" id="A0A5C1QC64"/>
<dbReference type="KEGG" id="sper:EW093_13500"/>
<reference evidence="2 3" key="2">
    <citation type="submission" date="2019-09" db="EMBL/GenBank/DDBJ databases">
        <title>Complete Genome Sequence and Methylome Analysis of free living Spirochaetas.</title>
        <authorList>
            <person name="Leshcheva N."/>
            <person name="Mikheeva N."/>
        </authorList>
    </citation>
    <scope>NUCLEOTIDE SEQUENCE [LARGE SCALE GENOMIC DNA]</scope>
    <source>
        <strain evidence="2 3">P</strain>
    </source>
</reference>
<dbReference type="Gene3D" id="3.40.50.2000">
    <property type="entry name" value="Glycogen Phosphorylase B"/>
    <property type="match status" value="2"/>
</dbReference>
<evidence type="ECO:0000313" key="2">
    <source>
        <dbReference type="EMBL" id="QEN05683.1"/>
    </source>
</evidence>
<dbReference type="OrthoDB" id="9816564at2"/>
<dbReference type="RefSeq" id="WP_149568917.1">
    <property type="nucleotide sequence ID" value="NZ_CP035807.1"/>
</dbReference>
<keyword evidence="2" id="KW-0808">Transferase</keyword>
<name>A0A5C1QC64_9SPIO</name>
<dbReference type="Pfam" id="PF22059">
    <property type="entry name" value="GumK_N"/>
    <property type="match status" value="1"/>
</dbReference>
<dbReference type="Proteomes" id="UP000323824">
    <property type="component" value="Chromosome"/>
</dbReference>
<organism evidence="2 3">
    <name type="scientific">Thiospirochaeta perfilievii</name>
    <dbReference type="NCBI Taxonomy" id="252967"/>
    <lineage>
        <taxon>Bacteria</taxon>
        <taxon>Pseudomonadati</taxon>
        <taxon>Spirochaetota</taxon>
        <taxon>Spirochaetia</taxon>
        <taxon>Spirochaetales</taxon>
        <taxon>Spirochaetaceae</taxon>
        <taxon>Thiospirochaeta</taxon>
    </lineage>
</organism>
<sequence>MKKVLLVSPYPYSKTGRGMDVLTECFEEEDWDTNHLKFPNVFYSVNKSNSFDTKVTEFTSKKALIPYVDGFMKWFPRFLFNIMVKYQQKKASFIDFSKYDYVVLESGKPLFLLDKIPHKTKIIYRQSDSVRHVLGKNRYYIALEDKVYSRATKIIVVKDRFKNLLDSQTQKKVRVIRNGYSFPKDVNLSNPYRGDRKNAIYVGLTKLDAPTLKSICLKNDNLDVHIFGNCITPWDLKKLNKIENFYYHGFEPRDVYLSYIKYADVAIFPFKPWDAMEWVGFTSKYLNFMYFKLPVVSYLTGELSEFDGMGVLFPKDAEEFAVMVKDVIERGEKVDSKIDFHFYSHPQRKKEYKEFIKECENGD</sequence>
<keyword evidence="3" id="KW-1185">Reference proteome</keyword>
<proteinExistence type="predicted"/>
<protein>
    <submittedName>
        <fullName evidence="2">Glycosyltransferase</fullName>
    </submittedName>
</protein>
<gene>
    <name evidence="2" type="ORF">EW093_13500</name>
</gene>
<evidence type="ECO:0000313" key="3">
    <source>
        <dbReference type="Proteomes" id="UP000323824"/>
    </source>
</evidence>
<dbReference type="SUPFAM" id="SSF53756">
    <property type="entry name" value="UDP-Glycosyltransferase/glycogen phosphorylase"/>
    <property type="match status" value="1"/>
</dbReference>
<accession>A0A5C1QC64</accession>
<dbReference type="EMBL" id="CP035807">
    <property type="protein sequence ID" value="QEN05683.1"/>
    <property type="molecule type" value="Genomic_DNA"/>
</dbReference>